<feature type="signal peptide" evidence="1">
    <location>
        <begin position="1"/>
        <end position="24"/>
    </location>
</feature>
<accession>A0A225VLW2</accession>
<gene>
    <name evidence="2" type="ORF">PHMEG_00021179</name>
</gene>
<sequence length="110" mass="12429">MILFHRVIFVASIALIGSIGTTSATMEVKKSNMMPSNPSLRAYTFAETTNNDIVERSLTQKKITLRADHDSNEERGWLSIFLGYKLDLTSISDAGLLWQARKRKRKHSTT</sequence>
<evidence type="ECO:0000313" key="2">
    <source>
        <dbReference type="EMBL" id="OWZ06551.1"/>
    </source>
</evidence>
<keyword evidence="1" id="KW-0732">Signal</keyword>
<evidence type="ECO:0000256" key="1">
    <source>
        <dbReference type="SAM" id="SignalP"/>
    </source>
</evidence>
<comment type="caution">
    <text evidence="2">The sequence shown here is derived from an EMBL/GenBank/DDBJ whole genome shotgun (WGS) entry which is preliminary data.</text>
</comment>
<reference evidence="3" key="1">
    <citation type="submission" date="2017-03" db="EMBL/GenBank/DDBJ databases">
        <title>Phytopthora megakarya and P. palmivora, two closely related causual agents of cacao black pod achieved similar genome size and gene model numbers by different mechanisms.</title>
        <authorList>
            <person name="Ali S."/>
            <person name="Shao J."/>
            <person name="Larry D.J."/>
            <person name="Kronmiller B."/>
            <person name="Shen D."/>
            <person name="Strem M.D."/>
            <person name="Melnick R.L."/>
            <person name="Guiltinan M.J."/>
            <person name="Tyler B.M."/>
            <person name="Meinhardt L.W."/>
            <person name="Bailey B.A."/>
        </authorList>
    </citation>
    <scope>NUCLEOTIDE SEQUENCE [LARGE SCALE GENOMIC DNA]</scope>
    <source>
        <strain evidence="3">zdho120</strain>
    </source>
</reference>
<dbReference type="EMBL" id="NBNE01003917">
    <property type="protein sequence ID" value="OWZ06551.1"/>
    <property type="molecule type" value="Genomic_DNA"/>
</dbReference>
<evidence type="ECO:0000313" key="3">
    <source>
        <dbReference type="Proteomes" id="UP000198211"/>
    </source>
</evidence>
<keyword evidence="3" id="KW-1185">Reference proteome</keyword>
<organism evidence="2 3">
    <name type="scientific">Phytophthora megakarya</name>
    <dbReference type="NCBI Taxonomy" id="4795"/>
    <lineage>
        <taxon>Eukaryota</taxon>
        <taxon>Sar</taxon>
        <taxon>Stramenopiles</taxon>
        <taxon>Oomycota</taxon>
        <taxon>Peronosporomycetes</taxon>
        <taxon>Peronosporales</taxon>
        <taxon>Peronosporaceae</taxon>
        <taxon>Phytophthora</taxon>
    </lineage>
</organism>
<dbReference type="Proteomes" id="UP000198211">
    <property type="component" value="Unassembled WGS sequence"/>
</dbReference>
<proteinExistence type="predicted"/>
<feature type="chain" id="PRO_5012872473" evidence="1">
    <location>
        <begin position="25"/>
        <end position="110"/>
    </location>
</feature>
<dbReference type="AlphaFoldDB" id="A0A225VLW2"/>
<name>A0A225VLW2_9STRA</name>
<protein>
    <submittedName>
        <fullName evidence="2">RxLR effector protein</fullName>
    </submittedName>
</protein>